<reference evidence="1" key="2">
    <citation type="journal article" date="2011" name="Microb. Ecol.">
        <title>Taxonomic and Functional Metagenomic Profiling of the Microbial Community in the Anoxic Sediment of a Sub-saline Shallow Lake (Laguna de Carrizo, Central Spain).</title>
        <authorList>
            <person name="Ferrer M."/>
            <person name="Guazzaroni M.E."/>
            <person name="Richter M."/>
            <person name="Garcia-Salamanca A."/>
            <person name="Yarza P."/>
            <person name="Suarez-Suarez A."/>
            <person name="Solano J."/>
            <person name="Alcaide M."/>
            <person name="van Dillewijn P."/>
            <person name="Molina-Henares M.A."/>
            <person name="Lopez-Cortes N."/>
            <person name="Al-Ramahi Y."/>
            <person name="Guerrero C."/>
            <person name="Acosta A."/>
            <person name="de Eugenio L.I."/>
            <person name="Martinez V."/>
            <person name="Marques S."/>
            <person name="Rojo F."/>
            <person name="Santero E."/>
            <person name="Genilloud O."/>
            <person name="Perez-Perez J."/>
            <person name="Rossello-Mora R."/>
            <person name="Ramos J.L."/>
        </authorList>
    </citation>
    <scope>NUCLEOTIDE SEQUENCE</scope>
</reference>
<dbReference type="AlphaFoldDB" id="D9PEZ1"/>
<gene>
    <name evidence="1" type="ORF">LDC_0069</name>
</gene>
<protein>
    <submittedName>
        <fullName evidence="1">Uncharacterized protein</fullName>
    </submittedName>
</protein>
<organism evidence="1">
    <name type="scientific">sediment metagenome</name>
    <dbReference type="NCBI Taxonomy" id="749907"/>
    <lineage>
        <taxon>unclassified sequences</taxon>
        <taxon>metagenomes</taxon>
        <taxon>ecological metagenomes</taxon>
    </lineage>
</organism>
<reference evidence="1" key="1">
    <citation type="submission" date="2010-07" db="EMBL/GenBank/DDBJ databases">
        <authorList>
            <consortium name="CONSOLIDER consortium CSD2007-00005"/>
            <person name="Guazzaroni M.-E."/>
            <person name="Richter M."/>
            <person name="Garcia-Salamanca A."/>
            <person name="Yarza P."/>
            <person name="Ferrer M."/>
        </authorList>
    </citation>
    <scope>NUCLEOTIDE SEQUENCE</scope>
</reference>
<evidence type="ECO:0000313" key="1">
    <source>
        <dbReference type="EMBL" id="EFK97885.1"/>
    </source>
</evidence>
<accession>D9PEZ1</accession>
<dbReference type="EMBL" id="ADZX01000004">
    <property type="protein sequence ID" value="EFK97885.1"/>
    <property type="molecule type" value="Genomic_DNA"/>
</dbReference>
<proteinExistence type="predicted"/>
<name>D9PEZ1_9ZZZZ</name>
<comment type="caution">
    <text evidence="1">The sequence shown here is derived from an EMBL/GenBank/DDBJ whole genome shotgun (WGS) entry which is preliminary data.</text>
</comment>
<sequence>MNAQLVAGGFPSGSNSSNPNIDLVLVEHYTSVEQSFDVNCDGQTDMTLTLSKGFTPGDGSNNLHLKVSDTSTFQILMDTTSTFSKRPKFYKVNDAINANSFFKYVADTLFVLGSFGGFCQNCIQNNLDYKDLYFSYKQKLSNGSFVKGWIKLSYYLFDAYGNSSSKNPITASINEALIYCSVSSSSVKEESITEKNDLYVYKNDVYISIAEDAIDNSFTIQIINSAGVTVFIKQAKLHAGINTFSIPDNLTNGLYLIWVFNADEKLKIKTMIGD</sequence>